<dbReference type="EMBL" id="MHMH01000021">
    <property type="protein sequence ID" value="OGZ23980.1"/>
    <property type="molecule type" value="Genomic_DNA"/>
</dbReference>
<dbReference type="SFLD" id="SFLDG01082">
    <property type="entry name" value="B12-binding_domain_containing"/>
    <property type="match status" value="1"/>
</dbReference>
<dbReference type="GO" id="GO:0003824">
    <property type="term" value="F:catalytic activity"/>
    <property type="evidence" value="ECO:0007669"/>
    <property type="project" value="InterPro"/>
</dbReference>
<dbReference type="InterPro" id="IPR007197">
    <property type="entry name" value="rSAM"/>
</dbReference>
<dbReference type="SFLD" id="SFLDG01123">
    <property type="entry name" value="methyltransferase_(Class_B)"/>
    <property type="match status" value="1"/>
</dbReference>
<comment type="cofactor">
    <cofactor evidence="1">
        <name>[4Fe-4S] cluster</name>
        <dbReference type="ChEBI" id="CHEBI:49883"/>
    </cofactor>
</comment>
<evidence type="ECO:0000256" key="3">
    <source>
        <dbReference type="ARBA" id="ARBA00022723"/>
    </source>
</evidence>
<dbReference type="InterPro" id="IPR023404">
    <property type="entry name" value="rSAM_horseshoe"/>
</dbReference>
<dbReference type="GO" id="GO:0046872">
    <property type="term" value="F:metal ion binding"/>
    <property type="evidence" value="ECO:0007669"/>
    <property type="project" value="UniProtKB-KW"/>
</dbReference>
<evidence type="ECO:0000256" key="5">
    <source>
        <dbReference type="ARBA" id="ARBA00023014"/>
    </source>
</evidence>
<feature type="domain" description="Radical SAM core" evidence="7">
    <location>
        <begin position="210"/>
        <end position="455"/>
    </location>
</feature>
<evidence type="ECO:0000259" key="7">
    <source>
        <dbReference type="PROSITE" id="PS51918"/>
    </source>
</evidence>
<keyword evidence="2" id="KW-0949">S-adenosyl-L-methionine</keyword>
<evidence type="ECO:0000313" key="9">
    <source>
        <dbReference type="Proteomes" id="UP000178647"/>
    </source>
</evidence>
<evidence type="ECO:0000256" key="2">
    <source>
        <dbReference type="ARBA" id="ARBA00022691"/>
    </source>
</evidence>
<dbReference type="InterPro" id="IPR006158">
    <property type="entry name" value="Cobalamin-bd"/>
</dbReference>
<evidence type="ECO:0000256" key="4">
    <source>
        <dbReference type="ARBA" id="ARBA00023004"/>
    </source>
</evidence>
<dbReference type="Gene3D" id="3.80.30.20">
    <property type="entry name" value="tm_1862 like domain"/>
    <property type="match status" value="1"/>
</dbReference>
<dbReference type="InterPro" id="IPR051198">
    <property type="entry name" value="BchE-like"/>
</dbReference>
<comment type="caution">
    <text evidence="8">The sequence shown here is derived from an EMBL/GenBank/DDBJ whole genome shotgun (WGS) entry which is preliminary data.</text>
</comment>
<dbReference type="STRING" id="1801672.A2896_01405"/>
<dbReference type="PROSITE" id="PS51257">
    <property type="entry name" value="PROKAR_LIPOPROTEIN"/>
    <property type="match status" value="1"/>
</dbReference>
<dbReference type="PANTHER" id="PTHR43409">
    <property type="entry name" value="ANAEROBIC MAGNESIUM-PROTOPORPHYRIN IX MONOMETHYL ESTER CYCLASE-RELATED"/>
    <property type="match status" value="1"/>
</dbReference>
<keyword evidence="4" id="KW-0408">Iron</keyword>
<dbReference type="SFLD" id="SFLDS00029">
    <property type="entry name" value="Radical_SAM"/>
    <property type="match status" value="1"/>
</dbReference>
<dbReference type="Pfam" id="PF04055">
    <property type="entry name" value="Radical_SAM"/>
    <property type="match status" value="1"/>
</dbReference>
<dbReference type="Pfam" id="PF02310">
    <property type="entry name" value="B12-binding"/>
    <property type="match status" value="1"/>
</dbReference>
<keyword evidence="5" id="KW-0411">Iron-sulfur</keyword>
<dbReference type="PROSITE" id="PS51918">
    <property type="entry name" value="RADICAL_SAM"/>
    <property type="match status" value="1"/>
</dbReference>
<feature type="domain" description="B12-binding" evidence="6">
    <location>
        <begin position="1"/>
        <end position="164"/>
    </location>
</feature>
<dbReference type="GO" id="GO:0031419">
    <property type="term" value="F:cobalamin binding"/>
    <property type="evidence" value="ECO:0007669"/>
    <property type="project" value="InterPro"/>
</dbReference>
<protein>
    <submittedName>
        <fullName evidence="8">Uncharacterized protein</fullName>
    </submittedName>
</protein>
<dbReference type="PROSITE" id="PS51332">
    <property type="entry name" value="B12_BINDING"/>
    <property type="match status" value="1"/>
</dbReference>
<organism evidence="8 9">
    <name type="scientific">Candidatus Nealsonbacteria bacterium RIFCSPLOWO2_01_FULL_43_32</name>
    <dbReference type="NCBI Taxonomy" id="1801672"/>
    <lineage>
        <taxon>Bacteria</taxon>
        <taxon>Candidatus Nealsoniibacteriota</taxon>
    </lineage>
</organism>
<dbReference type="InterPro" id="IPR034466">
    <property type="entry name" value="Methyltransferase_Class_B"/>
</dbReference>
<proteinExistence type="predicted"/>
<name>A0A1G2EF49_9BACT</name>
<dbReference type="Proteomes" id="UP000178647">
    <property type="component" value="Unassembled WGS sequence"/>
</dbReference>
<dbReference type="InterPro" id="IPR058240">
    <property type="entry name" value="rSAM_sf"/>
</dbReference>
<dbReference type="AlphaFoldDB" id="A0A1G2EF49"/>
<evidence type="ECO:0000313" key="8">
    <source>
        <dbReference type="EMBL" id="OGZ23980.1"/>
    </source>
</evidence>
<dbReference type="CDD" id="cd01335">
    <property type="entry name" value="Radical_SAM"/>
    <property type="match status" value="1"/>
</dbReference>
<accession>A0A1G2EF49</accession>
<sequence>MKILFIYPNTMMATLVPINLSLLSACLKERGFEVDLFDTTFYKTEDISFEQKRVELLQLKPFNLADKGVQFTETDIYGDLIKKVSKFRPDLIALTIVEDTWDLAQALLEKIKDFDIPVIAGGVYVTFSPEEVIQNKAVDMICLGEGEETLAELCQKLSKGEDYSQVKNLWVKKEGKIVKNPLRSLTDINKLPYIDYDIFGKERLARPMFGKIYTMMHVEMDRGCPNNCTYCGAPQLKKIFQEKGCGLYYRRKNIDRLIAEMRHLVKKYNPDYVNFNSETFLAKPLEELQEFAEKYKEIGLPFWCQTRPETVTEEKIKILKEMNCETLQFGIEHGNEEFRKRILNRSGSNQQMLKGLKMVEKYGILYTVNNIIGFPDETRELIFDTIELNRQLNPRTINCYLFVPYKGTTLYQYCIKKDYLDKNAKVHNLTDSVRLNMDSITYEELKGLQRTFPLYARFSKTEWPKIKIAEKFDEEGNKMFEELKRIYQEKYF</sequence>
<gene>
    <name evidence="8" type="ORF">A2896_01405</name>
</gene>
<keyword evidence="3" id="KW-0479">Metal-binding</keyword>
<reference evidence="8 9" key="1">
    <citation type="journal article" date="2016" name="Nat. Commun.">
        <title>Thousands of microbial genomes shed light on interconnected biogeochemical processes in an aquifer system.</title>
        <authorList>
            <person name="Anantharaman K."/>
            <person name="Brown C.T."/>
            <person name="Hug L.A."/>
            <person name="Sharon I."/>
            <person name="Castelle C.J."/>
            <person name="Probst A.J."/>
            <person name="Thomas B.C."/>
            <person name="Singh A."/>
            <person name="Wilkins M.J."/>
            <person name="Karaoz U."/>
            <person name="Brodie E.L."/>
            <person name="Williams K.H."/>
            <person name="Hubbard S.S."/>
            <person name="Banfield J.F."/>
        </authorList>
    </citation>
    <scope>NUCLEOTIDE SEQUENCE [LARGE SCALE GENOMIC DNA]</scope>
</reference>
<dbReference type="SUPFAM" id="SSF52242">
    <property type="entry name" value="Cobalamin (vitamin B12)-binding domain"/>
    <property type="match status" value="1"/>
</dbReference>
<dbReference type="SMART" id="SM00729">
    <property type="entry name" value="Elp3"/>
    <property type="match status" value="1"/>
</dbReference>
<evidence type="ECO:0000256" key="1">
    <source>
        <dbReference type="ARBA" id="ARBA00001966"/>
    </source>
</evidence>
<dbReference type="InterPro" id="IPR006638">
    <property type="entry name" value="Elp3/MiaA/NifB-like_rSAM"/>
</dbReference>
<dbReference type="InterPro" id="IPR036724">
    <property type="entry name" value="Cobalamin-bd_sf"/>
</dbReference>
<dbReference type="SUPFAM" id="SSF102114">
    <property type="entry name" value="Radical SAM enzymes"/>
    <property type="match status" value="1"/>
</dbReference>
<dbReference type="Gene3D" id="3.40.50.280">
    <property type="entry name" value="Cobalamin-binding domain"/>
    <property type="match status" value="1"/>
</dbReference>
<evidence type="ECO:0000259" key="6">
    <source>
        <dbReference type="PROSITE" id="PS51332"/>
    </source>
</evidence>
<dbReference type="GO" id="GO:0051539">
    <property type="term" value="F:4 iron, 4 sulfur cluster binding"/>
    <property type="evidence" value="ECO:0007669"/>
    <property type="project" value="UniProtKB-KW"/>
</dbReference>